<dbReference type="GO" id="GO:0000160">
    <property type="term" value="P:phosphorelay signal transduction system"/>
    <property type="evidence" value="ECO:0007669"/>
    <property type="project" value="InterPro"/>
</dbReference>
<dbReference type="PANTHER" id="PTHR44591">
    <property type="entry name" value="STRESS RESPONSE REGULATOR PROTEIN 1"/>
    <property type="match status" value="1"/>
</dbReference>
<feature type="domain" description="Response regulatory" evidence="3">
    <location>
        <begin position="6"/>
        <end position="120"/>
    </location>
</feature>
<dbReference type="InterPro" id="IPR011006">
    <property type="entry name" value="CheY-like_superfamily"/>
</dbReference>
<evidence type="ECO:0000256" key="1">
    <source>
        <dbReference type="ARBA" id="ARBA00022553"/>
    </source>
</evidence>
<keyword evidence="5" id="KW-1185">Reference proteome</keyword>
<evidence type="ECO:0000256" key="2">
    <source>
        <dbReference type="PROSITE-ProRule" id="PRU00169"/>
    </source>
</evidence>
<dbReference type="STRING" id="60547.GCA_000751215_04286"/>
<feature type="modified residue" description="4-aspartylphosphate" evidence="2">
    <location>
        <position position="55"/>
    </location>
</feature>
<dbReference type="AlphaFoldDB" id="A0A069PUI2"/>
<evidence type="ECO:0000313" key="4">
    <source>
        <dbReference type="EMBL" id="KDR44170.1"/>
    </source>
</evidence>
<proteinExistence type="predicted"/>
<dbReference type="SUPFAM" id="SSF52172">
    <property type="entry name" value="CheY-like"/>
    <property type="match status" value="1"/>
</dbReference>
<protein>
    <submittedName>
        <fullName evidence="4">Chemotaxis protein CheY</fullName>
    </submittedName>
</protein>
<dbReference type="EMBL" id="JFHC01000003">
    <property type="protein sequence ID" value="KDR44170.1"/>
    <property type="molecule type" value="Genomic_DNA"/>
</dbReference>
<dbReference type="Pfam" id="PF00072">
    <property type="entry name" value="Response_reg"/>
    <property type="match status" value="1"/>
</dbReference>
<keyword evidence="1 2" id="KW-0597">Phosphoprotein</keyword>
<dbReference type="PROSITE" id="PS50110">
    <property type="entry name" value="RESPONSE_REGULATORY"/>
    <property type="match status" value="1"/>
</dbReference>
<accession>A0A069PUI2</accession>
<sequence length="128" mass="13755">MLNSPIVSIVDDDHAVRTSIANLVRSMGWQPQVFESAEAFLHSGQIDATACLISDVQMPGISGPDMQLRLIEQSRVLPIIFITAFPNDALKSQVISNGALDMFTKPLDIAAILHRIELVLGTAGSTVA</sequence>
<comment type="caution">
    <text evidence="4">The sequence shown here is derived from an EMBL/GenBank/DDBJ whole genome shotgun (WGS) entry which is preliminary data.</text>
</comment>
<organism evidence="4 5">
    <name type="scientific">Caballeronia glathei</name>
    <dbReference type="NCBI Taxonomy" id="60547"/>
    <lineage>
        <taxon>Bacteria</taxon>
        <taxon>Pseudomonadati</taxon>
        <taxon>Pseudomonadota</taxon>
        <taxon>Betaproteobacteria</taxon>
        <taxon>Burkholderiales</taxon>
        <taxon>Burkholderiaceae</taxon>
        <taxon>Caballeronia</taxon>
    </lineage>
</organism>
<name>A0A069PUI2_9BURK</name>
<dbReference type="InterPro" id="IPR050595">
    <property type="entry name" value="Bact_response_regulator"/>
</dbReference>
<dbReference type="PANTHER" id="PTHR44591:SF25">
    <property type="entry name" value="CHEMOTAXIS TWO-COMPONENT RESPONSE REGULATOR"/>
    <property type="match status" value="1"/>
</dbReference>
<dbReference type="Gene3D" id="3.40.50.2300">
    <property type="match status" value="1"/>
</dbReference>
<reference evidence="4 5" key="1">
    <citation type="submission" date="2014-03" db="EMBL/GenBank/DDBJ databases">
        <title>Draft Genome Sequences of Four Burkholderia Strains.</title>
        <authorList>
            <person name="Liu X.Y."/>
            <person name="Li C.X."/>
            <person name="Xu J.H."/>
        </authorList>
    </citation>
    <scope>NUCLEOTIDE SEQUENCE [LARGE SCALE GENOMIC DNA]</scope>
    <source>
        <strain evidence="4 5">DSM 50014</strain>
    </source>
</reference>
<dbReference type="SMART" id="SM00448">
    <property type="entry name" value="REC"/>
    <property type="match status" value="1"/>
</dbReference>
<dbReference type="Proteomes" id="UP000027466">
    <property type="component" value="Unassembled WGS sequence"/>
</dbReference>
<evidence type="ECO:0000313" key="5">
    <source>
        <dbReference type="Proteomes" id="UP000027466"/>
    </source>
</evidence>
<dbReference type="InterPro" id="IPR001789">
    <property type="entry name" value="Sig_transdc_resp-reg_receiver"/>
</dbReference>
<evidence type="ECO:0000259" key="3">
    <source>
        <dbReference type="PROSITE" id="PS50110"/>
    </source>
</evidence>
<gene>
    <name evidence="4" type="ORF">BG61_19055</name>
</gene>